<dbReference type="AlphaFoldDB" id="A0ABD3A7A9"/>
<dbReference type="EMBL" id="JBJUIK010000005">
    <property type="protein sequence ID" value="KAL3527631.1"/>
    <property type="molecule type" value="Genomic_DNA"/>
</dbReference>
<reference evidence="2 3" key="1">
    <citation type="submission" date="2024-11" db="EMBL/GenBank/DDBJ databases">
        <title>A near-complete genome assembly of Cinchona calisaya.</title>
        <authorList>
            <person name="Lian D.C."/>
            <person name="Zhao X.W."/>
            <person name="Wei L."/>
        </authorList>
    </citation>
    <scope>NUCLEOTIDE SEQUENCE [LARGE SCALE GENOMIC DNA]</scope>
    <source>
        <tissue evidence="2">Nenye</tissue>
    </source>
</reference>
<evidence type="ECO:0000313" key="2">
    <source>
        <dbReference type="EMBL" id="KAL3527631.1"/>
    </source>
</evidence>
<dbReference type="Proteomes" id="UP001630127">
    <property type="component" value="Unassembled WGS sequence"/>
</dbReference>
<evidence type="ECO:0000256" key="1">
    <source>
        <dbReference type="SAM" id="MobiDB-lite"/>
    </source>
</evidence>
<gene>
    <name evidence="2" type="ORF">ACH5RR_012287</name>
</gene>
<protein>
    <submittedName>
        <fullName evidence="2">Uncharacterized protein</fullName>
    </submittedName>
</protein>
<feature type="region of interest" description="Disordered" evidence="1">
    <location>
        <begin position="213"/>
        <end position="236"/>
    </location>
</feature>
<proteinExistence type="predicted"/>
<comment type="caution">
    <text evidence="2">The sequence shown here is derived from an EMBL/GenBank/DDBJ whole genome shotgun (WGS) entry which is preliminary data.</text>
</comment>
<organism evidence="2 3">
    <name type="scientific">Cinchona calisaya</name>
    <dbReference type="NCBI Taxonomy" id="153742"/>
    <lineage>
        <taxon>Eukaryota</taxon>
        <taxon>Viridiplantae</taxon>
        <taxon>Streptophyta</taxon>
        <taxon>Embryophyta</taxon>
        <taxon>Tracheophyta</taxon>
        <taxon>Spermatophyta</taxon>
        <taxon>Magnoliopsida</taxon>
        <taxon>eudicotyledons</taxon>
        <taxon>Gunneridae</taxon>
        <taxon>Pentapetalae</taxon>
        <taxon>asterids</taxon>
        <taxon>lamiids</taxon>
        <taxon>Gentianales</taxon>
        <taxon>Rubiaceae</taxon>
        <taxon>Cinchonoideae</taxon>
        <taxon>Cinchoneae</taxon>
        <taxon>Cinchona</taxon>
    </lineage>
</organism>
<name>A0ABD3A7A9_9GENT</name>
<keyword evidence="3" id="KW-1185">Reference proteome</keyword>
<accession>A0ABD3A7A9</accession>
<evidence type="ECO:0000313" key="3">
    <source>
        <dbReference type="Proteomes" id="UP001630127"/>
    </source>
</evidence>
<sequence>MQWVISTDTIVEELPDEQDQVLPVEFNCTQFNDLARYADSTTHSVDVLRVIIDVLSILTIKKDNKTSSVQRFVLINKQTIRNEKCFADLIKKKDYTKKRPQMFYQKDQKITSLTDIMLSQKNKELLLQNLHEELKSKIFIAQVRPSRPRETDNYQLYTLNYYFEEVERNKSVKKLTSGSSDQQSSLITPNLNIVDHTSIRICLENKFNAPENAYEATEEDESDTDETKITKKAKLV</sequence>